<proteinExistence type="predicted"/>
<accession>A0A8D0H1D6</accession>
<keyword evidence="1" id="KW-0479">Metal-binding</keyword>
<dbReference type="AlphaFoldDB" id="A0A8D0H1D6"/>
<dbReference type="SMART" id="SM00054">
    <property type="entry name" value="EFh"/>
    <property type="match status" value="4"/>
</dbReference>
<evidence type="ECO:0000256" key="2">
    <source>
        <dbReference type="ARBA" id="ARBA00022737"/>
    </source>
</evidence>
<sequence length="190" mass="21254">MEKCDDPMAKLRARCLARGAAGIKGLARFFRIMDDNKSKSLELEEFLKGLSDAGVQLESGEGQKIFSLCDKDGSGTLNLDEFLEALRPPMSSARKQIIGDAFHKLDKTRDGVVTVEDLQGVYNGRAHPKYRSGEWTEEQVFRSFLDSLDSPEDKDGKVTAEEFLNYYSGVSASIDDDDYFVAMMKSSWKL</sequence>
<dbReference type="PROSITE" id="PS00018">
    <property type="entry name" value="EF_HAND_1"/>
    <property type="match status" value="2"/>
</dbReference>
<feature type="domain" description="EF-hand" evidence="4">
    <location>
        <begin position="21"/>
        <end position="56"/>
    </location>
</feature>
<dbReference type="PANTHER" id="PTHR34524:SF2">
    <property type="entry name" value="CALCYPHOSIN"/>
    <property type="match status" value="1"/>
</dbReference>
<organism evidence="5 6">
    <name type="scientific">Sphenodon punctatus</name>
    <name type="common">Tuatara</name>
    <name type="synonym">Hatteria punctata</name>
    <dbReference type="NCBI Taxonomy" id="8508"/>
    <lineage>
        <taxon>Eukaryota</taxon>
        <taxon>Metazoa</taxon>
        <taxon>Chordata</taxon>
        <taxon>Craniata</taxon>
        <taxon>Vertebrata</taxon>
        <taxon>Euteleostomi</taxon>
        <taxon>Lepidosauria</taxon>
        <taxon>Sphenodontia</taxon>
        <taxon>Sphenodontidae</taxon>
        <taxon>Sphenodon</taxon>
    </lineage>
</organism>
<name>A0A8D0H1D6_SPHPU</name>
<dbReference type="Ensembl" id="ENSSPUT00000013983.1">
    <property type="protein sequence ID" value="ENSSPUP00000013108.1"/>
    <property type="gene ID" value="ENSSPUG00000010092.1"/>
</dbReference>
<dbReference type="Pfam" id="PF13499">
    <property type="entry name" value="EF-hand_7"/>
    <property type="match status" value="2"/>
</dbReference>
<feature type="domain" description="EF-hand" evidence="4">
    <location>
        <begin position="93"/>
        <end position="128"/>
    </location>
</feature>
<evidence type="ECO:0000313" key="5">
    <source>
        <dbReference type="Ensembl" id="ENSSPUP00000013108.1"/>
    </source>
</evidence>
<protein>
    <recommendedName>
        <fullName evidence="4">EF-hand domain-containing protein</fullName>
    </recommendedName>
</protein>
<evidence type="ECO:0000256" key="1">
    <source>
        <dbReference type="ARBA" id="ARBA00022723"/>
    </source>
</evidence>
<keyword evidence="3" id="KW-0106">Calcium</keyword>
<dbReference type="GO" id="GO:0031982">
    <property type="term" value="C:vesicle"/>
    <property type="evidence" value="ECO:0007669"/>
    <property type="project" value="TreeGrafter"/>
</dbReference>
<dbReference type="InterPro" id="IPR051581">
    <property type="entry name" value="Ca-bind"/>
</dbReference>
<feature type="domain" description="EF-hand" evidence="4">
    <location>
        <begin position="57"/>
        <end position="92"/>
    </location>
</feature>
<dbReference type="Gene3D" id="1.10.238.10">
    <property type="entry name" value="EF-hand"/>
    <property type="match status" value="2"/>
</dbReference>
<dbReference type="PANTHER" id="PTHR34524">
    <property type="entry name" value="CALCYPHOSIN"/>
    <property type="match status" value="1"/>
</dbReference>
<dbReference type="GeneTree" id="ENSGT00940000156466"/>
<dbReference type="SUPFAM" id="SSF47473">
    <property type="entry name" value="EF-hand"/>
    <property type="match status" value="1"/>
</dbReference>
<keyword evidence="2" id="KW-0677">Repeat</keyword>
<reference evidence="5" key="1">
    <citation type="submission" date="2025-08" db="UniProtKB">
        <authorList>
            <consortium name="Ensembl"/>
        </authorList>
    </citation>
    <scope>IDENTIFICATION</scope>
</reference>
<dbReference type="PROSITE" id="PS50222">
    <property type="entry name" value="EF_HAND_2"/>
    <property type="match status" value="3"/>
</dbReference>
<dbReference type="OMA" id="NSKHHPK"/>
<evidence type="ECO:0000313" key="6">
    <source>
        <dbReference type="Proteomes" id="UP000694392"/>
    </source>
</evidence>
<dbReference type="InterPro" id="IPR011992">
    <property type="entry name" value="EF-hand-dom_pair"/>
</dbReference>
<dbReference type="InterPro" id="IPR018247">
    <property type="entry name" value="EF_Hand_1_Ca_BS"/>
</dbReference>
<reference evidence="5" key="2">
    <citation type="submission" date="2025-09" db="UniProtKB">
        <authorList>
            <consortium name="Ensembl"/>
        </authorList>
    </citation>
    <scope>IDENTIFICATION</scope>
</reference>
<keyword evidence="6" id="KW-1185">Reference proteome</keyword>
<evidence type="ECO:0000259" key="4">
    <source>
        <dbReference type="PROSITE" id="PS50222"/>
    </source>
</evidence>
<evidence type="ECO:0000256" key="3">
    <source>
        <dbReference type="ARBA" id="ARBA00022837"/>
    </source>
</evidence>
<dbReference type="CDD" id="cd00051">
    <property type="entry name" value="EFh"/>
    <property type="match status" value="1"/>
</dbReference>
<dbReference type="InterPro" id="IPR002048">
    <property type="entry name" value="EF_hand_dom"/>
</dbReference>
<dbReference type="Proteomes" id="UP000694392">
    <property type="component" value="Unplaced"/>
</dbReference>
<dbReference type="GO" id="GO:0005509">
    <property type="term" value="F:calcium ion binding"/>
    <property type="evidence" value="ECO:0007669"/>
    <property type="project" value="InterPro"/>
</dbReference>